<reference evidence="3" key="1">
    <citation type="submission" date="2025-08" db="UniProtKB">
        <authorList>
            <consortium name="RefSeq"/>
        </authorList>
    </citation>
    <scope>IDENTIFICATION</scope>
    <source>
        <tissue evidence="3">Muscle</tissue>
    </source>
</reference>
<evidence type="ECO:0000313" key="3">
    <source>
        <dbReference type="RefSeq" id="XP_028335297.1"/>
    </source>
</evidence>
<dbReference type="PANTHER" id="PTHR35539:SF1">
    <property type="entry name" value="CDNA SEQUENCE BC048562"/>
    <property type="match status" value="1"/>
</dbReference>
<keyword evidence="2" id="KW-1185">Reference proteome</keyword>
<evidence type="ECO:0000313" key="2">
    <source>
        <dbReference type="Proteomes" id="UP000248484"/>
    </source>
</evidence>
<dbReference type="KEGG" id="pcad:102987590"/>
<proteinExistence type="predicted"/>
<dbReference type="Proteomes" id="UP000248484">
    <property type="component" value="Chromosome 18"/>
</dbReference>
<organism evidence="2 3">
    <name type="scientific">Physeter macrocephalus</name>
    <name type="common">Sperm whale</name>
    <name type="synonym">Physeter catodon</name>
    <dbReference type="NCBI Taxonomy" id="9755"/>
    <lineage>
        <taxon>Eukaryota</taxon>
        <taxon>Metazoa</taxon>
        <taxon>Chordata</taxon>
        <taxon>Craniata</taxon>
        <taxon>Vertebrata</taxon>
        <taxon>Euteleostomi</taxon>
        <taxon>Mammalia</taxon>
        <taxon>Eutheria</taxon>
        <taxon>Laurasiatheria</taxon>
        <taxon>Artiodactyla</taxon>
        <taxon>Whippomorpha</taxon>
        <taxon>Cetacea</taxon>
        <taxon>Odontoceti</taxon>
        <taxon>Physeteridae</taxon>
        <taxon>Physeter</taxon>
    </lineage>
</organism>
<sequence length="225" mass="25670">MADFFKYHAHCLGLRLGVGVGFTLKPALLQHNSGFYGHYRGQFKSESAPEYRLAAKPQPPAVFLQRCQEPARQHFFSKHDNRTSFDKGPYCLLQGIGRRKDLERLWQQHTFLRWAPCELELRQPRPLESSYQADFRSAPGLSDLPQRLVHFVQIQPPRASTTYQQNFCQPSCGGHCGSDNMGPQAPVTKTLPDLRGIPRPKLLQHYLHAGVSECLNWSRTLNKDS</sequence>
<feature type="domain" description="Domain of unknown function with conserved HDNR motif" evidence="1">
    <location>
        <begin position="44"/>
        <end position="135"/>
    </location>
</feature>
<name>A0A455AG99_PHYMC</name>
<protein>
    <submittedName>
        <fullName evidence="3">Uncharacterized protein C3orf84 homolog</fullName>
    </submittedName>
</protein>
<dbReference type="OrthoDB" id="10045229at2759"/>
<dbReference type="AlphaFoldDB" id="A0A455AG99"/>
<dbReference type="InterPro" id="IPR029369">
    <property type="entry name" value="HDNR"/>
</dbReference>
<gene>
    <name evidence="3" type="primary">CIMIP7</name>
</gene>
<accession>A0A455AG99</accession>
<dbReference type="InParanoid" id="A0A455AG99"/>
<dbReference type="GeneID" id="102987590"/>
<evidence type="ECO:0000259" key="1">
    <source>
        <dbReference type="Pfam" id="PF15115"/>
    </source>
</evidence>
<dbReference type="PANTHER" id="PTHR35539">
    <property type="entry name" value="CDNA SEQUENCE BC048562"/>
    <property type="match status" value="1"/>
</dbReference>
<dbReference type="RefSeq" id="XP_028335297.1">
    <property type="nucleotide sequence ID" value="XM_028479496.2"/>
</dbReference>
<dbReference type="Pfam" id="PF15115">
    <property type="entry name" value="HDNR"/>
    <property type="match status" value="1"/>
</dbReference>